<feature type="domain" description="Mur ligase central" evidence="20">
    <location>
        <begin position="44"/>
        <end position="258"/>
    </location>
</feature>
<evidence type="ECO:0000256" key="12">
    <source>
        <dbReference type="ARBA" id="ARBA00022840"/>
    </source>
</evidence>
<organism evidence="21 22">
    <name type="scientific">Candidatus Desantisbacteria bacterium CG2_30_40_21</name>
    <dbReference type="NCBI Taxonomy" id="1817895"/>
    <lineage>
        <taxon>Bacteria</taxon>
        <taxon>Candidatus Desantisiibacteriota</taxon>
    </lineage>
</organism>
<dbReference type="AlphaFoldDB" id="A0A1J5EEZ5"/>
<reference evidence="21 22" key="1">
    <citation type="journal article" date="2016" name="Environ. Microbiol.">
        <title>Genomic resolution of a cold subsurface aquifer community provides metabolic insights for novel microbes adapted to high CO concentrations.</title>
        <authorList>
            <person name="Probst A.J."/>
            <person name="Castelle C.J."/>
            <person name="Singh A."/>
            <person name="Brown C.T."/>
            <person name="Anantharaman K."/>
            <person name="Sharon I."/>
            <person name="Hug L.A."/>
            <person name="Burstein D."/>
            <person name="Emerson J.B."/>
            <person name="Thomas B.C."/>
            <person name="Banfield J.F."/>
        </authorList>
    </citation>
    <scope>NUCLEOTIDE SEQUENCE [LARGE SCALE GENOMIC DNA]</scope>
    <source>
        <strain evidence="21">CG2_30_40_21</strain>
    </source>
</reference>
<keyword evidence="14" id="KW-0289">Folate biosynthesis</keyword>
<comment type="catalytic activity">
    <reaction evidence="17">
        <text>7,8-dihydropteroate + L-glutamate + ATP = 7,8-dihydrofolate + ADP + phosphate + H(+)</text>
        <dbReference type="Rhea" id="RHEA:23584"/>
        <dbReference type="ChEBI" id="CHEBI:15378"/>
        <dbReference type="ChEBI" id="CHEBI:17839"/>
        <dbReference type="ChEBI" id="CHEBI:29985"/>
        <dbReference type="ChEBI" id="CHEBI:30616"/>
        <dbReference type="ChEBI" id="CHEBI:43474"/>
        <dbReference type="ChEBI" id="CHEBI:57451"/>
        <dbReference type="ChEBI" id="CHEBI:456216"/>
        <dbReference type="EC" id="6.3.2.12"/>
    </reaction>
</comment>
<keyword evidence="11 18" id="KW-0547">Nucleotide-binding</keyword>
<dbReference type="EC" id="6.3.2.12" evidence="6"/>
<evidence type="ECO:0000256" key="5">
    <source>
        <dbReference type="ARBA" id="ARBA00011245"/>
    </source>
</evidence>
<dbReference type="PROSITE" id="PS01012">
    <property type="entry name" value="FOLYLPOLYGLU_SYNT_2"/>
    <property type="match status" value="1"/>
</dbReference>
<comment type="subunit">
    <text evidence="5">Monomer.</text>
</comment>
<gene>
    <name evidence="21" type="ORF">AUJ95_02485</name>
</gene>
<dbReference type="Pfam" id="PF02875">
    <property type="entry name" value="Mur_ligase_C"/>
    <property type="match status" value="1"/>
</dbReference>
<comment type="pathway">
    <text evidence="2">Cofactor biosynthesis; tetrahydrofolate biosynthesis; 7,8-dihydrofolate from 2-amino-4-hydroxy-6-hydroxymethyl-7,8-dihydropteridine diphosphate and 4-aminobenzoate: step 2/2.</text>
</comment>
<evidence type="ECO:0000256" key="14">
    <source>
        <dbReference type="ARBA" id="ARBA00022909"/>
    </source>
</evidence>
<evidence type="ECO:0000256" key="4">
    <source>
        <dbReference type="ARBA" id="ARBA00008276"/>
    </source>
</evidence>
<keyword evidence="9 18" id="KW-0436">Ligase</keyword>
<dbReference type="STRING" id="1817895.AUJ95_02485"/>
<dbReference type="EMBL" id="MNYI01000066">
    <property type="protein sequence ID" value="OIP41918.1"/>
    <property type="molecule type" value="Genomic_DNA"/>
</dbReference>
<keyword evidence="12 18" id="KW-0067">ATP-binding</keyword>
<dbReference type="InterPro" id="IPR001645">
    <property type="entry name" value="Folylpolyglutamate_synth"/>
</dbReference>
<name>A0A1J5EEZ5_9BACT</name>
<evidence type="ECO:0000256" key="15">
    <source>
        <dbReference type="ARBA" id="ARBA00030592"/>
    </source>
</evidence>
<comment type="catalytic activity">
    <reaction evidence="16">
        <text>(6S)-5,6,7,8-tetrahydrofolyl-(gamma-L-Glu)(n) + L-glutamate + ATP = (6S)-5,6,7,8-tetrahydrofolyl-(gamma-L-Glu)(n+1) + ADP + phosphate + H(+)</text>
        <dbReference type="Rhea" id="RHEA:10580"/>
        <dbReference type="Rhea" id="RHEA-COMP:14738"/>
        <dbReference type="Rhea" id="RHEA-COMP:14740"/>
        <dbReference type="ChEBI" id="CHEBI:15378"/>
        <dbReference type="ChEBI" id="CHEBI:29985"/>
        <dbReference type="ChEBI" id="CHEBI:30616"/>
        <dbReference type="ChEBI" id="CHEBI:43474"/>
        <dbReference type="ChEBI" id="CHEBI:141005"/>
        <dbReference type="ChEBI" id="CHEBI:456216"/>
        <dbReference type="EC" id="6.3.2.17"/>
    </reaction>
</comment>
<dbReference type="FunFam" id="3.40.1190.10:FF:000004">
    <property type="entry name" value="Dihydrofolate synthase/folylpolyglutamate synthase"/>
    <property type="match status" value="1"/>
</dbReference>
<evidence type="ECO:0000256" key="10">
    <source>
        <dbReference type="ARBA" id="ARBA00022723"/>
    </source>
</evidence>
<evidence type="ECO:0000256" key="6">
    <source>
        <dbReference type="ARBA" id="ARBA00013023"/>
    </source>
</evidence>
<evidence type="ECO:0000256" key="18">
    <source>
        <dbReference type="PIRNR" id="PIRNR001563"/>
    </source>
</evidence>
<keyword evidence="10" id="KW-0479">Metal-binding</keyword>
<evidence type="ECO:0000256" key="16">
    <source>
        <dbReference type="ARBA" id="ARBA00047493"/>
    </source>
</evidence>
<evidence type="ECO:0000259" key="19">
    <source>
        <dbReference type="Pfam" id="PF02875"/>
    </source>
</evidence>
<dbReference type="Pfam" id="PF08245">
    <property type="entry name" value="Mur_ligase_M"/>
    <property type="match status" value="1"/>
</dbReference>
<dbReference type="PROSITE" id="PS01011">
    <property type="entry name" value="FOLYLPOLYGLU_SYNT_1"/>
    <property type="match status" value="1"/>
</dbReference>
<dbReference type="NCBIfam" id="TIGR01499">
    <property type="entry name" value="folC"/>
    <property type="match status" value="1"/>
</dbReference>
<feature type="domain" description="Mur ligase C-terminal" evidence="19">
    <location>
        <begin position="284"/>
        <end position="406"/>
    </location>
</feature>
<evidence type="ECO:0000256" key="9">
    <source>
        <dbReference type="ARBA" id="ARBA00022598"/>
    </source>
</evidence>
<dbReference type="GO" id="GO:0005524">
    <property type="term" value="F:ATP binding"/>
    <property type="evidence" value="ECO:0007669"/>
    <property type="project" value="UniProtKB-KW"/>
</dbReference>
<keyword evidence="13" id="KW-0460">Magnesium</keyword>
<evidence type="ECO:0000313" key="21">
    <source>
        <dbReference type="EMBL" id="OIP41918.1"/>
    </source>
</evidence>
<dbReference type="Gene3D" id="3.40.1190.10">
    <property type="entry name" value="Mur-like, catalytic domain"/>
    <property type="match status" value="1"/>
</dbReference>
<comment type="cofactor">
    <cofactor evidence="1">
        <name>Mg(2+)</name>
        <dbReference type="ChEBI" id="CHEBI:18420"/>
    </cofactor>
</comment>
<evidence type="ECO:0000259" key="20">
    <source>
        <dbReference type="Pfam" id="PF08245"/>
    </source>
</evidence>
<evidence type="ECO:0000256" key="11">
    <source>
        <dbReference type="ARBA" id="ARBA00022741"/>
    </source>
</evidence>
<dbReference type="PIRSF" id="PIRSF001563">
    <property type="entry name" value="Folylpolyglu_synth"/>
    <property type="match status" value="1"/>
</dbReference>
<proteinExistence type="inferred from homology"/>
<dbReference type="GO" id="GO:0004326">
    <property type="term" value="F:tetrahydrofolylpolyglutamate synthase activity"/>
    <property type="evidence" value="ECO:0007669"/>
    <property type="project" value="UniProtKB-EC"/>
</dbReference>
<comment type="pathway">
    <text evidence="3">Cofactor biosynthesis; tetrahydrofolylpolyglutamate biosynthesis.</text>
</comment>
<dbReference type="EC" id="6.3.2.17" evidence="7"/>
<dbReference type="InterPro" id="IPR018109">
    <property type="entry name" value="Folylpolyglutamate_synth_CS"/>
</dbReference>
<evidence type="ECO:0000256" key="7">
    <source>
        <dbReference type="ARBA" id="ARBA00013025"/>
    </source>
</evidence>
<evidence type="ECO:0000256" key="17">
    <source>
        <dbReference type="ARBA" id="ARBA00049161"/>
    </source>
</evidence>
<dbReference type="GO" id="GO:0046656">
    <property type="term" value="P:folic acid biosynthetic process"/>
    <property type="evidence" value="ECO:0007669"/>
    <property type="project" value="UniProtKB-KW"/>
</dbReference>
<sequence>MNYKASIAYFEELGRFGIQLGLERVIQLLELMGNPHKNLKYIHVAGTNGKGSTVAFLVSILSCSGYRVGAYTSPHLIRFNERIAINDEQISDEDVAELTSQISEIIESSCLKITYFEAATALAFAYFAQQKVDIVVLEVGLGGRLDATNVIIPLVSVITNISLEHTTILGNTVELIAREKAGIIKQEVPVVCGVMDERAVDTIQQVAQQNHAPLHLVAKEIKIEGNTIKTIHNTYASIQLALAGYHQMQNAACAILAAEVLASRWGRINYKSIPHTLNNTHWPGRLQIVRQKPLIVVDGAHNPAGTKVLRKAIEDYFDYSQLILVLGILDDKDKTAMMRELIADNERLKLLILTKPKTSRAFPPDKLLKEADKYCVPVMVCEDIPIAMNMAIKMADGDDLICLAGSLYVVAEVLEGCTCSSITPAIS</sequence>
<dbReference type="GO" id="GO:0046872">
    <property type="term" value="F:metal ion binding"/>
    <property type="evidence" value="ECO:0007669"/>
    <property type="project" value="UniProtKB-KW"/>
</dbReference>
<accession>A0A1J5EEZ5</accession>
<comment type="similarity">
    <text evidence="4 18">Belongs to the folylpolyglutamate synthase family.</text>
</comment>
<evidence type="ECO:0000256" key="13">
    <source>
        <dbReference type="ARBA" id="ARBA00022842"/>
    </source>
</evidence>
<dbReference type="Gene3D" id="3.90.190.20">
    <property type="entry name" value="Mur ligase, C-terminal domain"/>
    <property type="match status" value="1"/>
</dbReference>
<dbReference type="InterPro" id="IPR036565">
    <property type="entry name" value="Mur-like_cat_sf"/>
</dbReference>
<dbReference type="Proteomes" id="UP000183085">
    <property type="component" value="Unassembled WGS sequence"/>
</dbReference>
<dbReference type="InterPro" id="IPR004101">
    <property type="entry name" value="Mur_ligase_C"/>
</dbReference>
<dbReference type="PANTHER" id="PTHR11136:SF0">
    <property type="entry name" value="DIHYDROFOLATE SYNTHETASE-RELATED"/>
    <property type="match status" value="1"/>
</dbReference>
<dbReference type="SUPFAM" id="SSF53244">
    <property type="entry name" value="MurD-like peptide ligases, peptide-binding domain"/>
    <property type="match status" value="1"/>
</dbReference>
<dbReference type="GO" id="GO:0008841">
    <property type="term" value="F:dihydrofolate synthase activity"/>
    <property type="evidence" value="ECO:0007669"/>
    <property type="project" value="UniProtKB-EC"/>
</dbReference>
<evidence type="ECO:0000256" key="8">
    <source>
        <dbReference type="ARBA" id="ARBA00019357"/>
    </source>
</evidence>
<dbReference type="SUPFAM" id="SSF53623">
    <property type="entry name" value="MurD-like peptide ligases, catalytic domain"/>
    <property type="match status" value="1"/>
</dbReference>
<evidence type="ECO:0000256" key="2">
    <source>
        <dbReference type="ARBA" id="ARBA00004799"/>
    </source>
</evidence>
<dbReference type="InterPro" id="IPR013221">
    <property type="entry name" value="Mur_ligase_cen"/>
</dbReference>
<dbReference type="GO" id="GO:0005737">
    <property type="term" value="C:cytoplasm"/>
    <property type="evidence" value="ECO:0007669"/>
    <property type="project" value="TreeGrafter"/>
</dbReference>
<evidence type="ECO:0000256" key="1">
    <source>
        <dbReference type="ARBA" id="ARBA00001946"/>
    </source>
</evidence>
<protein>
    <recommendedName>
        <fullName evidence="8">Dihydrofolate synthase/folylpolyglutamate synthase</fullName>
        <ecNumber evidence="6">6.3.2.12</ecNumber>
        <ecNumber evidence="7">6.3.2.17</ecNumber>
    </recommendedName>
    <alternativeName>
        <fullName evidence="15">Tetrahydrofolylpolyglutamate synthase</fullName>
    </alternativeName>
</protein>
<evidence type="ECO:0000313" key="22">
    <source>
        <dbReference type="Proteomes" id="UP000183085"/>
    </source>
</evidence>
<dbReference type="PANTHER" id="PTHR11136">
    <property type="entry name" value="FOLYLPOLYGLUTAMATE SYNTHASE-RELATED"/>
    <property type="match status" value="1"/>
</dbReference>
<dbReference type="InterPro" id="IPR036615">
    <property type="entry name" value="Mur_ligase_C_dom_sf"/>
</dbReference>
<evidence type="ECO:0000256" key="3">
    <source>
        <dbReference type="ARBA" id="ARBA00005150"/>
    </source>
</evidence>
<comment type="caution">
    <text evidence="21">The sequence shown here is derived from an EMBL/GenBank/DDBJ whole genome shotgun (WGS) entry which is preliminary data.</text>
</comment>